<keyword evidence="5" id="KW-0067">ATP-binding</keyword>
<dbReference type="InterPro" id="IPR001810">
    <property type="entry name" value="F-box_dom"/>
</dbReference>
<sequence>MAAGCSKKFTSKYEEELYYDVEYEEFCKTFEFSNSSTCWICNGYYGPNYEEPLCDEAEGLATEVSDDEDSGNDEPPENGSEAKDRSDGDPDDYDHLDRPRPSAPRNVNQYLEMLSQPRETDESERQICALPVEVLLSIFSYLDDLSLWNASEVCKQWKRILEVHIPQQMWRKYTKERWPLFQQISTIPNWLHMYGALMNSCFCRTCLIQMAHKAPMRGRVNHIRANRLRNDIRSLDLDATEGIDAVALDNQLFHWQASILGPAGSPYEGGKFFLYIVIPCSYPMLPPQVRFLTKIVHPNVSRHGDVGIDIIQHNWSLALTISKLLLSVQSLLTDPFTQICMEPELGRMYENDRPKFEALARRWTWKYAMYEVLPPVEGLI</sequence>
<organism evidence="7 8">
    <name type="scientific">Anopheles stephensi</name>
    <name type="common">Indo-Pakistan malaria mosquito</name>
    <dbReference type="NCBI Taxonomy" id="30069"/>
    <lineage>
        <taxon>Eukaryota</taxon>
        <taxon>Metazoa</taxon>
        <taxon>Ecdysozoa</taxon>
        <taxon>Arthropoda</taxon>
        <taxon>Hexapoda</taxon>
        <taxon>Insecta</taxon>
        <taxon>Pterygota</taxon>
        <taxon>Neoptera</taxon>
        <taxon>Endopterygota</taxon>
        <taxon>Diptera</taxon>
        <taxon>Nematocera</taxon>
        <taxon>Culicoidea</taxon>
        <taxon>Culicidae</taxon>
        <taxon>Anophelinae</taxon>
        <taxon>Anopheles</taxon>
    </lineage>
</organism>
<dbReference type="Pfam" id="PF12937">
    <property type="entry name" value="F-box-like"/>
    <property type="match status" value="1"/>
</dbReference>
<proteinExistence type="predicted"/>
<keyword evidence="3" id="KW-0547">Nucleotide-binding</keyword>
<dbReference type="GO" id="GO:0005524">
    <property type="term" value="F:ATP binding"/>
    <property type="evidence" value="ECO:0007669"/>
    <property type="project" value="UniProtKB-KW"/>
</dbReference>
<dbReference type="Gene3D" id="3.10.110.10">
    <property type="entry name" value="Ubiquitin Conjugating Enzyme"/>
    <property type="match status" value="1"/>
</dbReference>
<keyword evidence="4" id="KW-0833">Ubl conjugation pathway</keyword>
<dbReference type="PANTHER" id="PTHR24068">
    <property type="entry name" value="UBIQUITIN-CONJUGATING ENZYME E2"/>
    <property type="match status" value="1"/>
</dbReference>
<dbReference type="Proteomes" id="UP000076408">
    <property type="component" value="Unassembled WGS sequence"/>
</dbReference>
<dbReference type="PROSITE" id="PS50181">
    <property type="entry name" value="FBOX"/>
    <property type="match status" value="1"/>
</dbReference>
<dbReference type="GO" id="GO:0061631">
    <property type="term" value="F:ubiquitin conjugating enzyme activity"/>
    <property type="evidence" value="ECO:0007669"/>
    <property type="project" value="UniProtKB-EC"/>
</dbReference>
<dbReference type="InterPro" id="IPR000608">
    <property type="entry name" value="UBC"/>
</dbReference>
<keyword evidence="8" id="KW-1185">Reference proteome</keyword>
<evidence type="ECO:0000256" key="4">
    <source>
        <dbReference type="ARBA" id="ARBA00022786"/>
    </source>
</evidence>
<dbReference type="CDD" id="cd23826">
    <property type="entry name" value="UEV_Morgue-like"/>
    <property type="match status" value="1"/>
</dbReference>
<dbReference type="VEuPathDB" id="VectorBase:ASTEI20_034621"/>
<evidence type="ECO:0000256" key="6">
    <source>
        <dbReference type="SAM" id="MobiDB-lite"/>
    </source>
</evidence>
<dbReference type="EC" id="2.3.2.23" evidence="1"/>
<evidence type="ECO:0000313" key="7">
    <source>
        <dbReference type="EnsemblMetazoa" id="ASTEI01934-PA"/>
    </source>
</evidence>
<dbReference type="Gene3D" id="1.20.1280.50">
    <property type="match status" value="1"/>
</dbReference>
<evidence type="ECO:0000256" key="2">
    <source>
        <dbReference type="ARBA" id="ARBA00022679"/>
    </source>
</evidence>
<dbReference type="VEuPathDB" id="VectorBase:ASTE004524"/>
<dbReference type="STRING" id="30069.A0A182Y0E8"/>
<keyword evidence="2" id="KW-0808">Transferase</keyword>
<dbReference type="SMART" id="SM00256">
    <property type="entry name" value="FBOX"/>
    <property type="match status" value="1"/>
</dbReference>
<dbReference type="OMA" id="WMASEVC"/>
<dbReference type="EnsemblMetazoa" id="ASTEI01934-RA">
    <property type="protein sequence ID" value="ASTEI01934-PA"/>
    <property type="gene ID" value="ASTEI01934"/>
</dbReference>
<dbReference type="SUPFAM" id="SSF81383">
    <property type="entry name" value="F-box domain"/>
    <property type="match status" value="1"/>
</dbReference>
<name>A0A182Y0E8_ANOST</name>
<reference evidence="7" key="2">
    <citation type="submission" date="2020-05" db="UniProtKB">
        <authorList>
            <consortium name="EnsemblMetazoa"/>
        </authorList>
    </citation>
    <scope>IDENTIFICATION</scope>
    <source>
        <strain evidence="7">Indian</strain>
    </source>
</reference>
<dbReference type="SUPFAM" id="SSF54495">
    <property type="entry name" value="UBC-like"/>
    <property type="match status" value="1"/>
</dbReference>
<dbReference type="PROSITE" id="PS50127">
    <property type="entry name" value="UBC_2"/>
    <property type="match status" value="1"/>
</dbReference>
<dbReference type="SMART" id="SM00212">
    <property type="entry name" value="UBCc"/>
    <property type="match status" value="1"/>
</dbReference>
<dbReference type="VEuPathDB" id="VectorBase:ASTEI01934"/>
<reference evidence="8" key="1">
    <citation type="journal article" date="2014" name="Genome Biol.">
        <title>Genome analysis of a major urban malaria vector mosquito, Anopheles stephensi.</title>
        <authorList>
            <person name="Jiang X."/>
            <person name="Peery A."/>
            <person name="Hall A.B."/>
            <person name="Sharma A."/>
            <person name="Chen X.G."/>
            <person name="Waterhouse R.M."/>
            <person name="Komissarov A."/>
            <person name="Riehle M.M."/>
            <person name="Shouche Y."/>
            <person name="Sharakhova M.V."/>
            <person name="Lawson D."/>
            <person name="Pakpour N."/>
            <person name="Arensburger P."/>
            <person name="Davidson V.L."/>
            <person name="Eiglmeier K."/>
            <person name="Emrich S."/>
            <person name="George P."/>
            <person name="Kennedy R.C."/>
            <person name="Mane S.P."/>
            <person name="Maslen G."/>
            <person name="Oringanje C."/>
            <person name="Qi Y."/>
            <person name="Settlage R."/>
            <person name="Tojo M."/>
            <person name="Tubio J.M."/>
            <person name="Unger M.F."/>
            <person name="Wang B."/>
            <person name="Vernick K.D."/>
            <person name="Ribeiro J.M."/>
            <person name="James A.A."/>
            <person name="Michel K."/>
            <person name="Riehle M.A."/>
            <person name="Luckhart S."/>
            <person name="Sharakhov I.V."/>
            <person name="Tu Z."/>
        </authorList>
    </citation>
    <scope>NUCLEOTIDE SEQUENCE [LARGE SCALE GENOMIC DNA]</scope>
    <source>
        <strain evidence="8">Indian</strain>
    </source>
</reference>
<feature type="compositionally biased region" description="Basic and acidic residues" evidence="6">
    <location>
        <begin position="80"/>
        <end position="100"/>
    </location>
</feature>
<feature type="compositionally biased region" description="Acidic residues" evidence="6">
    <location>
        <begin position="61"/>
        <end position="76"/>
    </location>
</feature>
<dbReference type="InterPro" id="IPR016135">
    <property type="entry name" value="UBQ-conjugating_enzyme/RWD"/>
</dbReference>
<dbReference type="FunFam" id="3.10.110.10:FF:000060">
    <property type="entry name" value="Ubiquitin conjugating enzyme (UbcB)"/>
    <property type="match status" value="1"/>
</dbReference>
<protein>
    <recommendedName>
        <fullName evidence="1">E2 ubiquitin-conjugating enzyme</fullName>
        <ecNumber evidence="1">2.3.2.23</ecNumber>
    </recommendedName>
</protein>
<evidence type="ECO:0000256" key="5">
    <source>
        <dbReference type="ARBA" id="ARBA00022840"/>
    </source>
</evidence>
<accession>A0A182Y0E8</accession>
<dbReference type="Pfam" id="PF00179">
    <property type="entry name" value="UQ_con"/>
    <property type="match status" value="1"/>
</dbReference>
<evidence type="ECO:0000313" key="8">
    <source>
        <dbReference type="Proteomes" id="UP000076408"/>
    </source>
</evidence>
<dbReference type="CDD" id="cd09917">
    <property type="entry name" value="F-box_SF"/>
    <property type="match status" value="1"/>
</dbReference>
<evidence type="ECO:0000256" key="1">
    <source>
        <dbReference type="ARBA" id="ARBA00012486"/>
    </source>
</evidence>
<feature type="region of interest" description="Disordered" evidence="6">
    <location>
        <begin position="61"/>
        <end position="108"/>
    </location>
</feature>
<dbReference type="AlphaFoldDB" id="A0A182Y0E8"/>
<dbReference type="InterPro" id="IPR036047">
    <property type="entry name" value="F-box-like_dom_sf"/>
</dbReference>
<evidence type="ECO:0000256" key="3">
    <source>
        <dbReference type="ARBA" id="ARBA00022741"/>
    </source>
</evidence>